<feature type="region of interest" description="Disordered" evidence="6">
    <location>
        <begin position="287"/>
        <end position="327"/>
    </location>
</feature>
<keyword evidence="2" id="KW-0547">Nucleotide-binding</keyword>
<evidence type="ECO:0000259" key="9">
    <source>
        <dbReference type="Pfam" id="PF24494"/>
    </source>
</evidence>
<dbReference type="InterPro" id="IPR027417">
    <property type="entry name" value="P-loop_NTPase"/>
</dbReference>
<feature type="compositionally biased region" description="Polar residues" evidence="6">
    <location>
        <begin position="1354"/>
        <end position="1371"/>
    </location>
</feature>
<organism evidence="10 11">
    <name type="scientific">Diaporthe helianthi</name>
    <dbReference type="NCBI Taxonomy" id="158607"/>
    <lineage>
        <taxon>Eukaryota</taxon>
        <taxon>Fungi</taxon>
        <taxon>Dikarya</taxon>
        <taxon>Ascomycota</taxon>
        <taxon>Pezizomycotina</taxon>
        <taxon>Sordariomycetes</taxon>
        <taxon>Sordariomycetidae</taxon>
        <taxon>Diaporthales</taxon>
        <taxon>Diaporthaceae</taxon>
        <taxon>Diaporthe</taxon>
    </lineage>
</organism>
<dbReference type="OrthoDB" id="6513042at2759"/>
<dbReference type="Pfam" id="PF13086">
    <property type="entry name" value="AAA_11"/>
    <property type="match status" value="1"/>
</dbReference>
<dbReference type="GO" id="GO:0005524">
    <property type="term" value="F:ATP binding"/>
    <property type="evidence" value="ECO:0007669"/>
    <property type="project" value="UniProtKB-KW"/>
</dbReference>
<dbReference type="Gene3D" id="3.40.50.300">
    <property type="entry name" value="P-loop containing nucleotide triphosphate hydrolases"/>
    <property type="match status" value="2"/>
</dbReference>
<feature type="compositionally biased region" description="Polar residues" evidence="6">
    <location>
        <begin position="313"/>
        <end position="323"/>
    </location>
</feature>
<dbReference type="InterPro" id="IPR041679">
    <property type="entry name" value="DNA2/NAM7-like_C"/>
</dbReference>
<feature type="domain" description="DNA2/NAM7 helicase helicase" evidence="7">
    <location>
        <begin position="643"/>
        <end position="895"/>
    </location>
</feature>
<dbReference type="STRING" id="158607.A0A2P5HYJ9"/>
<evidence type="ECO:0000256" key="5">
    <source>
        <dbReference type="ARBA" id="ARBA00022840"/>
    </source>
</evidence>
<evidence type="ECO:0000313" key="11">
    <source>
        <dbReference type="Proteomes" id="UP000094444"/>
    </source>
</evidence>
<sequence length="1409" mass="156170">MSRQIPRIPAFLFRGWRSESGGNARLNTKSAVTPHAFYGSRGEPGDKLISEIREAKIKSEVQGHLNGSLVKSHFSSWAADLQTALKFAGVGYANAHIAVFETALRGQHNEIYHVPAFYEMGFIGINYPEEYLVYGPVSGKAYTCVSVGRLRDLGLDMTVASGKGANPKVSMAELTHSEKIANEFRKRSQMDAMGTALFLAVFAAELGRLLRVAPGSNSSAGWSQEDNKQVLAYLSARDLVHRTAIQPHNLKTPLVNPETYVDGFPQLKAMVDILMTVDIEIDRKRSEIGKQSSSKTPVATVSGRKRKADETQVMKNSAKSQHNSMHHLDAQAQSLRAKLISVKEKLEAVKLVPKIRALDSTTDSTNPMASYANSLIKWAHDFNAELTRAEESLANMSRRLTPLYVFDDPAEYHRRHSQGTLVEFQNESKEINAFNERQISFKTWVVASLWQGKERSGWLFLIRPGDQSQYCFPKEGETCEILLLSKSGKEKRSNWLDAERIDNPAASMGLTEGDRLAAFEVKVPNDIAASVLRPLKGDPDDYEHGGASKKGNKYLLGDKKAIMVNIKLRISSATKDAEFGAVTKLALNPKNDRTQKQHDAFLYLMDFKNPRFTVSLFNHFPHLADPMNRGQLPAKVITMLKGFNEHQITAYRTLLGDLPCGVGILPGGPGAGKTHWNLVLTAAIQSKNEIWLAPGKSEPRSAKVLYLIDINKPLQDVSNKMVKLYRSLGLKKHAVRLYGWRYRGAGTGKVDFSDKFMFVARLNRYRKQSFNPDCLAPTLDELAWDVYDSQKTKRYKDLYDLMGKAMKHGSVAKSDEFKDRVNQLYCDVLAHVDFIATTPVPAATAFDGYFRADLVFFDESPHAREASTLIAIANLEPVAWIFSGDHRQTRPYVASDDVRDNPWVPQMLVSMMERADRAGAVPHSLLINHRAYGGLQQLASGMFYNMKMISGHLDEELFPPSVQHLQRYLERFLDPGQTCREPRLIAYSPRRGEVKVGTSWFNEDHGCWVMDRVMELLQDTSFRQVGRTDRGTILIVAPYKEAYQKYKKSIKNLPQTFQARLGVEARLEARTIDTVQGGEADFVFLDLVRSSATDFTDDPNRLCVALTRARQAEVILMHPGMRRGTRFLAQVYAHCEKLGQVVATEKSPKQIATIPSEARALERDAARRPEIERQRAMIGLEPRFDTASPRPCLPDNLEPEPESIFAPQFSKIAQTMADILESNKRNRVPQAQTPSHGQSGEMQSRPAMTPAHENDTQHHAGHGYGPIGTSIAAQDGAPAPQQTTNSDSQAPDLSRGGTVPGGRPGVLLSGGGFPMSGRPDVKQPRLVSSRWVTSEQRAAVHGTGLKGPPPPLAVTQSQALGQPEGATTRSAASAEHSGRAARARPVATGNGRACDDEEAGSVPAGQTWW</sequence>
<feature type="compositionally biased region" description="Polar residues" evidence="6">
    <location>
        <begin position="1229"/>
        <end position="1242"/>
    </location>
</feature>
<dbReference type="Proteomes" id="UP000094444">
    <property type="component" value="Unassembled WGS sequence"/>
</dbReference>
<dbReference type="InterPro" id="IPR050534">
    <property type="entry name" value="Coronavir_polyprotein_1ab"/>
</dbReference>
<dbReference type="PANTHER" id="PTHR43788">
    <property type="entry name" value="DNA2/NAM7 HELICASE FAMILY MEMBER"/>
    <property type="match status" value="1"/>
</dbReference>
<keyword evidence="5" id="KW-0067">ATP-binding</keyword>
<dbReference type="Pfam" id="PF24494">
    <property type="entry name" value="DUF7587"/>
    <property type="match status" value="1"/>
</dbReference>
<evidence type="ECO:0000256" key="3">
    <source>
        <dbReference type="ARBA" id="ARBA00022801"/>
    </source>
</evidence>
<dbReference type="SUPFAM" id="SSF52540">
    <property type="entry name" value="P-loop containing nucleoside triphosphate hydrolases"/>
    <property type="match status" value="1"/>
</dbReference>
<feature type="domain" description="DNA2/NAM7 helicase-like C-terminal" evidence="8">
    <location>
        <begin position="909"/>
        <end position="1116"/>
    </location>
</feature>
<dbReference type="InterPro" id="IPR056009">
    <property type="entry name" value="DUF7587"/>
</dbReference>
<dbReference type="Pfam" id="PF13087">
    <property type="entry name" value="AAA_12"/>
    <property type="match status" value="1"/>
</dbReference>
<dbReference type="InParanoid" id="A0A2P5HYJ9"/>
<keyword evidence="11" id="KW-1185">Reference proteome</keyword>
<feature type="domain" description="DUF7587" evidence="9">
    <location>
        <begin position="8"/>
        <end position="141"/>
    </location>
</feature>
<feature type="region of interest" description="Disordered" evidence="6">
    <location>
        <begin position="1226"/>
        <end position="1409"/>
    </location>
</feature>
<evidence type="ECO:0000256" key="4">
    <source>
        <dbReference type="ARBA" id="ARBA00022806"/>
    </source>
</evidence>
<gene>
    <name evidence="10" type="ORF">DHEL01_v206295</name>
</gene>
<dbReference type="GO" id="GO:0016787">
    <property type="term" value="F:hydrolase activity"/>
    <property type="evidence" value="ECO:0007669"/>
    <property type="project" value="UniProtKB-KW"/>
</dbReference>
<dbReference type="CDD" id="cd18808">
    <property type="entry name" value="SF1_C_Upf1"/>
    <property type="match status" value="1"/>
</dbReference>
<feature type="compositionally biased region" description="Polar residues" evidence="6">
    <location>
        <begin position="1280"/>
        <end position="1291"/>
    </location>
</feature>
<evidence type="ECO:0000256" key="1">
    <source>
        <dbReference type="ARBA" id="ARBA00007913"/>
    </source>
</evidence>
<feature type="compositionally biased region" description="Polar residues" evidence="6">
    <location>
        <begin position="289"/>
        <end position="299"/>
    </location>
</feature>
<protein>
    <recommendedName>
        <fullName evidence="12">DNA2/NAM7 helicase-like C-terminal domain-containing protein</fullName>
    </recommendedName>
</protein>
<keyword evidence="4" id="KW-0347">Helicase</keyword>
<comment type="similarity">
    <text evidence="1">Belongs to the DNA2/NAM7 helicase family.</text>
</comment>
<evidence type="ECO:0000259" key="8">
    <source>
        <dbReference type="Pfam" id="PF13087"/>
    </source>
</evidence>
<reference evidence="10" key="1">
    <citation type="submission" date="2017-09" db="EMBL/GenBank/DDBJ databases">
        <title>Polyketide synthases of a Diaporthe helianthi virulent isolate.</title>
        <authorList>
            <person name="Baroncelli R."/>
        </authorList>
    </citation>
    <scope>NUCLEOTIDE SEQUENCE [LARGE SCALE GENOMIC DNA]</scope>
    <source>
        <strain evidence="10">7/96</strain>
    </source>
</reference>
<name>A0A2P5HYJ9_DIAHE</name>
<accession>A0A2P5HYJ9</accession>
<dbReference type="InterPro" id="IPR041677">
    <property type="entry name" value="DNA2/NAM7_AAA_11"/>
</dbReference>
<comment type="caution">
    <text evidence="10">The sequence shown here is derived from an EMBL/GenBank/DDBJ whole genome shotgun (WGS) entry which is preliminary data.</text>
</comment>
<dbReference type="GO" id="GO:0043139">
    <property type="term" value="F:5'-3' DNA helicase activity"/>
    <property type="evidence" value="ECO:0007669"/>
    <property type="project" value="TreeGrafter"/>
</dbReference>
<dbReference type="InterPro" id="IPR047187">
    <property type="entry name" value="SF1_C_Upf1"/>
</dbReference>
<dbReference type="EMBL" id="MAVT02000504">
    <property type="protein sequence ID" value="POS75309.1"/>
    <property type="molecule type" value="Genomic_DNA"/>
</dbReference>
<evidence type="ECO:0008006" key="12">
    <source>
        <dbReference type="Google" id="ProtNLM"/>
    </source>
</evidence>
<feature type="compositionally biased region" description="Gly residues" evidence="6">
    <location>
        <begin position="1298"/>
        <end position="1314"/>
    </location>
</feature>
<evidence type="ECO:0000259" key="7">
    <source>
        <dbReference type="Pfam" id="PF13086"/>
    </source>
</evidence>
<evidence type="ECO:0000313" key="10">
    <source>
        <dbReference type="EMBL" id="POS75309.1"/>
    </source>
</evidence>
<keyword evidence="3" id="KW-0378">Hydrolase</keyword>
<evidence type="ECO:0000256" key="6">
    <source>
        <dbReference type="SAM" id="MobiDB-lite"/>
    </source>
</evidence>
<evidence type="ECO:0000256" key="2">
    <source>
        <dbReference type="ARBA" id="ARBA00022741"/>
    </source>
</evidence>
<proteinExistence type="inferred from homology"/>
<dbReference type="PANTHER" id="PTHR43788:SF8">
    <property type="entry name" value="DNA-BINDING PROTEIN SMUBP-2"/>
    <property type="match status" value="1"/>
</dbReference>